<evidence type="ECO:0000259" key="3">
    <source>
        <dbReference type="Pfam" id="PF07687"/>
    </source>
</evidence>
<dbReference type="GO" id="GO:0046872">
    <property type="term" value="F:metal ion binding"/>
    <property type="evidence" value="ECO:0007669"/>
    <property type="project" value="UniProtKB-KW"/>
</dbReference>
<dbReference type="Gene3D" id="3.40.630.10">
    <property type="entry name" value="Zn peptidases"/>
    <property type="match status" value="1"/>
</dbReference>
<dbReference type="InterPro" id="IPR002933">
    <property type="entry name" value="Peptidase_M20"/>
</dbReference>
<feature type="binding site" evidence="1">
    <location>
        <position position="357"/>
    </location>
    <ligand>
        <name>Mn(2+)</name>
        <dbReference type="ChEBI" id="CHEBI:29035"/>
        <label>2</label>
    </ligand>
</feature>
<evidence type="ECO:0000313" key="4">
    <source>
        <dbReference type="EMBL" id="SCL54923.1"/>
    </source>
</evidence>
<evidence type="ECO:0000256" key="1">
    <source>
        <dbReference type="PIRSR" id="PIRSR005962-1"/>
    </source>
</evidence>
<feature type="compositionally biased region" description="Low complexity" evidence="2">
    <location>
        <begin position="396"/>
        <end position="411"/>
    </location>
</feature>
<proteinExistence type="predicted"/>
<dbReference type="PANTHER" id="PTHR11014">
    <property type="entry name" value="PEPTIDASE M20 FAMILY MEMBER"/>
    <property type="match status" value="1"/>
</dbReference>
<organism evidence="4 5">
    <name type="scientific">Micromonospora yangpuensis</name>
    <dbReference type="NCBI Taxonomy" id="683228"/>
    <lineage>
        <taxon>Bacteria</taxon>
        <taxon>Bacillati</taxon>
        <taxon>Actinomycetota</taxon>
        <taxon>Actinomycetes</taxon>
        <taxon>Micromonosporales</taxon>
        <taxon>Micromonosporaceae</taxon>
        <taxon>Micromonospora</taxon>
    </lineage>
</organism>
<evidence type="ECO:0000313" key="5">
    <source>
        <dbReference type="Proteomes" id="UP000198937"/>
    </source>
</evidence>
<dbReference type="PIRSF" id="PIRSF005962">
    <property type="entry name" value="Pept_M20D_amidohydro"/>
    <property type="match status" value="1"/>
</dbReference>
<dbReference type="GO" id="GO:0016787">
    <property type="term" value="F:hydrolase activity"/>
    <property type="evidence" value="ECO:0007669"/>
    <property type="project" value="UniProtKB-KW"/>
</dbReference>
<feature type="binding site" evidence="1">
    <location>
        <position position="132"/>
    </location>
    <ligand>
        <name>Mn(2+)</name>
        <dbReference type="ChEBI" id="CHEBI:29035"/>
        <label>2</label>
    </ligand>
</feature>
<keyword evidence="1" id="KW-0479">Metal-binding</keyword>
<dbReference type="PANTHER" id="PTHR11014:SF63">
    <property type="entry name" value="METALLOPEPTIDASE, PUTATIVE (AFU_ORTHOLOGUE AFUA_6G09600)-RELATED"/>
    <property type="match status" value="1"/>
</dbReference>
<dbReference type="InterPro" id="IPR036264">
    <property type="entry name" value="Bact_exopeptidase_dim_dom"/>
</dbReference>
<comment type="cofactor">
    <cofactor evidence="1">
        <name>Mn(2+)</name>
        <dbReference type="ChEBI" id="CHEBI:29035"/>
    </cofactor>
    <text evidence="1">The Mn(2+) ion enhances activity.</text>
</comment>
<dbReference type="SUPFAM" id="SSF55031">
    <property type="entry name" value="Bacterial exopeptidase dimerisation domain"/>
    <property type="match status" value="1"/>
</dbReference>
<dbReference type="SUPFAM" id="SSF53187">
    <property type="entry name" value="Zn-dependent exopeptidases"/>
    <property type="match status" value="1"/>
</dbReference>
<dbReference type="InterPro" id="IPR011650">
    <property type="entry name" value="Peptidase_M20_dimer"/>
</dbReference>
<dbReference type="STRING" id="683228.GA0070617_2806"/>
<dbReference type="Pfam" id="PF01546">
    <property type="entry name" value="Peptidase_M20"/>
    <property type="match status" value="1"/>
</dbReference>
<reference evidence="4 5" key="1">
    <citation type="submission" date="2016-06" db="EMBL/GenBank/DDBJ databases">
        <authorList>
            <person name="Kjaerup R.B."/>
            <person name="Dalgaard T.S."/>
            <person name="Juul-Madsen H.R."/>
        </authorList>
    </citation>
    <scope>NUCLEOTIDE SEQUENCE [LARGE SCALE GENOMIC DNA]</scope>
    <source>
        <strain evidence="4 5">DSM 45577</strain>
    </source>
</reference>
<dbReference type="Proteomes" id="UP000198937">
    <property type="component" value="Unassembled WGS sequence"/>
</dbReference>
<dbReference type="Gene3D" id="3.30.70.360">
    <property type="match status" value="1"/>
</dbReference>
<dbReference type="EMBL" id="FMIA01000002">
    <property type="protein sequence ID" value="SCL54923.1"/>
    <property type="molecule type" value="Genomic_DNA"/>
</dbReference>
<dbReference type="InterPro" id="IPR017439">
    <property type="entry name" value="Amidohydrolase"/>
</dbReference>
<feature type="region of interest" description="Disordered" evidence="2">
    <location>
        <begin position="386"/>
        <end position="458"/>
    </location>
</feature>
<feature type="domain" description="Peptidase M20 dimerisation" evidence="3">
    <location>
        <begin position="186"/>
        <end position="281"/>
    </location>
</feature>
<feature type="binding site" evidence="1">
    <location>
        <position position="99"/>
    </location>
    <ligand>
        <name>Mn(2+)</name>
        <dbReference type="ChEBI" id="CHEBI:29035"/>
        <label>2</label>
    </ligand>
</feature>
<feature type="compositionally biased region" description="Polar residues" evidence="2">
    <location>
        <begin position="424"/>
        <end position="441"/>
    </location>
</feature>
<keyword evidence="5" id="KW-1185">Reference proteome</keyword>
<dbReference type="RefSeq" id="WP_175440524.1">
    <property type="nucleotide sequence ID" value="NZ_BMMJ01000009.1"/>
</dbReference>
<keyword evidence="1" id="KW-0464">Manganese</keyword>
<protein>
    <submittedName>
        <fullName evidence="4">Amidohydrolase</fullName>
    </submittedName>
</protein>
<sequence>MTLASDEVDELVRLRRQLHHHPELRFTEHATAGLLAGMLQPFGRVRTGLAGTGLLLEVDGPLPGPAVLLRADMDAYPVQDVKTEPYASTNAGICHACGHDVHMTVAYGVAARLAADPPARGSVAVLFQPAEEIPFGEASGAAAVLRDDALRGRRFDAVLGLHCWPDLPVGTLGVDRATAMAAKDAFRVEVLGRTAHAATPALGRDAILGLSGMVNLLHAAVARSRNADELVAFNIGTIAGGASQSQVAGYAEATGTLRTHDEAVRERLKTVIERLARQQAAALDLGVRFTWANEMPPVRNAAELVALAHTELSDLVEVVDLAVPPLTTDDFALLGALGPSLYVKLGVTGERGGAPLHSGTFDVDERCLAVGVTALDRLTRAVLDGRLTPSAAPRSTDAPTGGPSTAGAPAAQRTGSADAPAAQRTGSADTPAAQRTGSADANGSAAPGTDPTVAAVPS</sequence>
<evidence type="ECO:0000256" key="2">
    <source>
        <dbReference type="SAM" id="MobiDB-lite"/>
    </source>
</evidence>
<name>A0A1C6UM10_9ACTN</name>
<keyword evidence="4" id="KW-0378">Hydrolase</keyword>
<accession>A0A1C6UM10</accession>
<dbReference type="CDD" id="cd03886">
    <property type="entry name" value="M20_Acy1"/>
    <property type="match status" value="1"/>
</dbReference>
<feature type="binding site" evidence="1">
    <location>
        <position position="97"/>
    </location>
    <ligand>
        <name>Mn(2+)</name>
        <dbReference type="ChEBI" id="CHEBI:29035"/>
        <label>2</label>
    </ligand>
</feature>
<dbReference type="Pfam" id="PF07687">
    <property type="entry name" value="M20_dimer"/>
    <property type="match status" value="1"/>
</dbReference>
<gene>
    <name evidence="4" type="ORF">GA0070617_2806</name>
</gene>
<dbReference type="NCBIfam" id="TIGR01891">
    <property type="entry name" value="amidohydrolases"/>
    <property type="match status" value="1"/>
</dbReference>
<dbReference type="AlphaFoldDB" id="A0A1C6UM10"/>
<feature type="binding site" evidence="1">
    <location>
        <position position="162"/>
    </location>
    <ligand>
        <name>Mn(2+)</name>
        <dbReference type="ChEBI" id="CHEBI:29035"/>
        <label>2</label>
    </ligand>
</feature>